<feature type="domain" description="Rhodanese" evidence="1">
    <location>
        <begin position="15"/>
        <end position="98"/>
    </location>
</feature>
<protein>
    <submittedName>
        <fullName evidence="2">Rhodanese-related sulfurtransferase</fullName>
    </submittedName>
</protein>
<name>A0A1M7GQ86_9BACL</name>
<dbReference type="SUPFAM" id="SSF52821">
    <property type="entry name" value="Rhodanese/Cell cycle control phosphatase"/>
    <property type="match status" value="1"/>
</dbReference>
<dbReference type="InterPro" id="IPR036873">
    <property type="entry name" value="Rhodanese-like_dom_sf"/>
</dbReference>
<dbReference type="SMART" id="SM00450">
    <property type="entry name" value="RHOD"/>
    <property type="match status" value="1"/>
</dbReference>
<dbReference type="Gene3D" id="3.40.250.10">
    <property type="entry name" value="Rhodanese-like domain"/>
    <property type="match status" value="1"/>
</dbReference>
<organism evidence="2 3">
    <name type="scientific">Lacicoccus alkaliphilus DSM 16010</name>
    <dbReference type="NCBI Taxonomy" id="1123231"/>
    <lineage>
        <taxon>Bacteria</taxon>
        <taxon>Bacillati</taxon>
        <taxon>Bacillota</taxon>
        <taxon>Bacilli</taxon>
        <taxon>Bacillales</taxon>
        <taxon>Salinicoccaceae</taxon>
        <taxon>Lacicoccus</taxon>
    </lineage>
</organism>
<accession>A0A1M7GQ86</accession>
<dbReference type="RefSeq" id="WP_072710149.1">
    <property type="nucleotide sequence ID" value="NZ_FRCF01000006.1"/>
</dbReference>
<keyword evidence="2" id="KW-0808">Transferase</keyword>
<dbReference type="PANTHER" id="PTHR43031:SF17">
    <property type="entry name" value="SULFURTRANSFERASE YTWF-RELATED"/>
    <property type="match status" value="1"/>
</dbReference>
<dbReference type="PROSITE" id="PS50206">
    <property type="entry name" value="RHODANESE_3"/>
    <property type="match status" value="1"/>
</dbReference>
<dbReference type="EMBL" id="FRCF01000006">
    <property type="protein sequence ID" value="SHM18341.1"/>
    <property type="molecule type" value="Genomic_DNA"/>
</dbReference>
<dbReference type="OrthoDB" id="9800872at2"/>
<dbReference type="AlphaFoldDB" id="A0A1M7GQ86"/>
<reference evidence="2 3" key="1">
    <citation type="submission" date="2016-11" db="EMBL/GenBank/DDBJ databases">
        <authorList>
            <person name="Jaros S."/>
            <person name="Januszkiewicz K."/>
            <person name="Wedrychowicz H."/>
        </authorList>
    </citation>
    <scope>NUCLEOTIDE SEQUENCE [LARGE SCALE GENOMIC DNA]</scope>
    <source>
        <strain evidence="2 3">DSM 16010</strain>
    </source>
</reference>
<dbReference type="Pfam" id="PF00581">
    <property type="entry name" value="Rhodanese"/>
    <property type="match status" value="1"/>
</dbReference>
<dbReference type="Proteomes" id="UP000184206">
    <property type="component" value="Unassembled WGS sequence"/>
</dbReference>
<keyword evidence="3" id="KW-1185">Reference proteome</keyword>
<dbReference type="GO" id="GO:0016740">
    <property type="term" value="F:transferase activity"/>
    <property type="evidence" value="ECO:0007669"/>
    <property type="project" value="UniProtKB-KW"/>
</dbReference>
<evidence type="ECO:0000313" key="3">
    <source>
        <dbReference type="Proteomes" id="UP000184206"/>
    </source>
</evidence>
<dbReference type="STRING" id="1123231.SAMN02745189_01708"/>
<evidence type="ECO:0000259" key="1">
    <source>
        <dbReference type="PROSITE" id="PS50206"/>
    </source>
</evidence>
<dbReference type="CDD" id="cd00158">
    <property type="entry name" value="RHOD"/>
    <property type="match status" value="1"/>
</dbReference>
<evidence type="ECO:0000313" key="2">
    <source>
        <dbReference type="EMBL" id="SHM18341.1"/>
    </source>
</evidence>
<dbReference type="InterPro" id="IPR050229">
    <property type="entry name" value="GlpE_sulfurtransferase"/>
</dbReference>
<gene>
    <name evidence="2" type="ORF">SAMN02745189_01708</name>
</gene>
<proteinExistence type="predicted"/>
<sequence>MKRITAKELNQKLTSGEEVNIIDVREDNEVAEGKIPGAKHIPLGELEERLDEIDKDQHHYVTCNAGRRGSKASGILSLKGYDVTNMEDGMSKWEGKTE</sequence>
<dbReference type="InterPro" id="IPR001763">
    <property type="entry name" value="Rhodanese-like_dom"/>
</dbReference>
<dbReference type="PANTHER" id="PTHR43031">
    <property type="entry name" value="FAD-DEPENDENT OXIDOREDUCTASE"/>
    <property type="match status" value="1"/>
</dbReference>